<evidence type="ECO:0008006" key="4">
    <source>
        <dbReference type="Google" id="ProtNLM"/>
    </source>
</evidence>
<accession>A0A5E4QT42</accession>
<proteinExistence type="predicted"/>
<evidence type="ECO:0000313" key="2">
    <source>
        <dbReference type="EMBL" id="VVD01320.1"/>
    </source>
</evidence>
<organism evidence="2 3">
    <name type="scientific">Leptidea sinapis</name>
    <dbReference type="NCBI Taxonomy" id="189913"/>
    <lineage>
        <taxon>Eukaryota</taxon>
        <taxon>Metazoa</taxon>
        <taxon>Ecdysozoa</taxon>
        <taxon>Arthropoda</taxon>
        <taxon>Hexapoda</taxon>
        <taxon>Insecta</taxon>
        <taxon>Pterygota</taxon>
        <taxon>Neoptera</taxon>
        <taxon>Endopterygota</taxon>
        <taxon>Lepidoptera</taxon>
        <taxon>Glossata</taxon>
        <taxon>Ditrysia</taxon>
        <taxon>Papilionoidea</taxon>
        <taxon>Pieridae</taxon>
        <taxon>Dismorphiinae</taxon>
        <taxon>Leptidea</taxon>
    </lineage>
</organism>
<evidence type="ECO:0000256" key="1">
    <source>
        <dbReference type="SAM" id="SignalP"/>
    </source>
</evidence>
<dbReference type="Proteomes" id="UP000324832">
    <property type="component" value="Unassembled WGS sequence"/>
</dbReference>
<feature type="signal peptide" evidence="1">
    <location>
        <begin position="1"/>
        <end position="19"/>
    </location>
</feature>
<name>A0A5E4QT42_9NEOP</name>
<protein>
    <recommendedName>
        <fullName evidence="4">VM domain-containing protein</fullName>
    </recommendedName>
</protein>
<dbReference type="AlphaFoldDB" id="A0A5E4QT42"/>
<keyword evidence="1" id="KW-0732">Signal</keyword>
<feature type="chain" id="PRO_5023097463" description="VM domain-containing protein" evidence="1">
    <location>
        <begin position="20"/>
        <end position="197"/>
    </location>
</feature>
<keyword evidence="3" id="KW-1185">Reference proteome</keyword>
<reference evidence="2 3" key="1">
    <citation type="submission" date="2017-07" db="EMBL/GenBank/DDBJ databases">
        <authorList>
            <person name="Talla V."/>
            <person name="Backstrom N."/>
        </authorList>
    </citation>
    <scope>NUCLEOTIDE SEQUENCE [LARGE SCALE GENOMIC DNA]</scope>
</reference>
<gene>
    <name evidence="2" type="ORF">LSINAPIS_LOCUS11772</name>
</gene>
<evidence type="ECO:0000313" key="3">
    <source>
        <dbReference type="Proteomes" id="UP000324832"/>
    </source>
</evidence>
<dbReference type="EMBL" id="FZQP02005299">
    <property type="protein sequence ID" value="VVD01320.1"/>
    <property type="molecule type" value="Genomic_DNA"/>
</dbReference>
<sequence>MSSITLIISVAAVIASCQASGVGHFLPHAHVAAVKSFPVVRYSPFYSFPTPVRSIHTISPGFPAVAPALAAAPILPPPLPAQVVPAPVFNAPLPVAPPVWPAPAPAPVFPAPAVPVAPPPVFAPAYPRFAPVPAAPIYARPVPAFNVAPFSPIVRPVAAPFPPAVAVPEPVAIAKHIPYSFGAPVLPAPVYKQFAWK</sequence>